<feature type="transmembrane region" description="Helical" evidence="1">
    <location>
        <begin position="113"/>
        <end position="131"/>
    </location>
</feature>
<sequence>MKNKYRIIAERLLFGLNILLLYFLLLEKFIEIPYWLQPFGRLHPMILHFPIALLLLSLGLEFFRFRKEFSKEKFYQDFLTYLLLFSVLTAALAAVMGLFLSLEEGYDGAVLTWHKWLGAGIVFFASVLYFARDKAWYQEKIAKISASSLIVITLMAGHYGASLTHGEDFIYMPIIAGREVVVPIEEAIVFDHLVMPVLEKKCNSCHNQSKAKGELIMTDKVSLLKGGKTGKLFDNESLEESLMLHRLSLPMEDEEHMPPSGKPQLSQEEKLLLELWVKNKYDFEMKVLALPAGDSLRLVSTNVLNPSGKGKTYEFDMPDEKTLETLNNEYRVIRPLSKESPALDVTIYNPKSYTSQSLLELEPIKEQIVSLSLNRIPVEDEDLTIVNQFTNLERLNLNFTNITGNGLQTLTALKNIEHLAISGTSVALNDLKPYLNSLKRLQTISIWNTEIDVDDLELLRDEFKNIQIVAGREGLDDEKIKLNVPILKNQTNIFRDSIALNIGHPIEDVTVRYTLDGTEPDSLTSPVFEKGKVWLDRTTLVNAKAFKEGWFGSINTTFSVYKNKYPPDSVNLLSRLNRVHPANGHATFFDGDFGGFNANSPAWANNWAGFSNEDMELFLSYNQEIEVASVSFNVLVEPETIIFPPSQIEIWGGKSKDDLKLMGRMTPALPTEERKPYIQLISTTINPTKVNCLLVIGRTVKEIPSWHRNKGRGALLLVDEMFIN</sequence>
<evidence type="ECO:0000313" key="5">
    <source>
        <dbReference type="EMBL" id="MDN3690037.1"/>
    </source>
</evidence>
<dbReference type="RefSeq" id="WP_163383439.1">
    <property type="nucleotide sequence ID" value="NZ_JAUFQS010000047.1"/>
</dbReference>
<comment type="caution">
    <text evidence="5">The sequence shown here is derived from an EMBL/GenBank/DDBJ whole genome shotgun (WGS) entry which is preliminary data.</text>
</comment>
<dbReference type="Gene3D" id="3.80.10.10">
    <property type="entry name" value="Ribonuclease Inhibitor"/>
    <property type="match status" value="1"/>
</dbReference>
<dbReference type="InterPro" id="IPR032675">
    <property type="entry name" value="LRR_dom_sf"/>
</dbReference>
<evidence type="ECO:0000259" key="3">
    <source>
        <dbReference type="Pfam" id="PF09990"/>
    </source>
</evidence>
<dbReference type="InterPro" id="IPR019251">
    <property type="entry name" value="DUF2231_TM"/>
</dbReference>
<dbReference type="InterPro" id="IPR059177">
    <property type="entry name" value="GH29D-like_dom"/>
</dbReference>
<dbReference type="Pfam" id="PF09990">
    <property type="entry name" value="DUF2231"/>
    <property type="match status" value="1"/>
</dbReference>
<feature type="domain" description="Cytochrome C Planctomycete-type" evidence="2">
    <location>
        <begin position="202"/>
        <end position="261"/>
    </location>
</feature>
<evidence type="ECO:0000313" key="6">
    <source>
        <dbReference type="Proteomes" id="UP001236663"/>
    </source>
</evidence>
<keyword evidence="1" id="KW-0812">Transmembrane</keyword>
<feature type="transmembrane region" description="Helical" evidence="1">
    <location>
        <begin position="143"/>
        <end position="161"/>
    </location>
</feature>
<evidence type="ECO:0000259" key="4">
    <source>
        <dbReference type="Pfam" id="PF13290"/>
    </source>
</evidence>
<feature type="transmembrane region" description="Helical" evidence="1">
    <location>
        <begin position="12"/>
        <end position="30"/>
    </location>
</feature>
<proteinExistence type="predicted"/>
<feature type="domain" description="DUF2231" evidence="3">
    <location>
        <begin position="42"/>
        <end position="164"/>
    </location>
</feature>
<gene>
    <name evidence="5" type="ORF">QWZ15_19595</name>
</gene>
<dbReference type="Proteomes" id="UP001236663">
    <property type="component" value="Unassembled WGS sequence"/>
</dbReference>
<feature type="domain" description="GH29D-like beta-sandwich" evidence="4">
    <location>
        <begin position="504"/>
        <end position="549"/>
    </location>
</feature>
<organism evidence="5 6">
    <name type="scientific">Cyclobacterium jeungdonense</name>
    <dbReference type="NCBI Taxonomy" id="708087"/>
    <lineage>
        <taxon>Bacteria</taxon>
        <taxon>Pseudomonadati</taxon>
        <taxon>Bacteroidota</taxon>
        <taxon>Cytophagia</taxon>
        <taxon>Cytophagales</taxon>
        <taxon>Cyclobacteriaceae</taxon>
        <taxon>Cyclobacterium</taxon>
    </lineage>
</organism>
<dbReference type="EMBL" id="JAUFQS010000047">
    <property type="protein sequence ID" value="MDN3690037.1"/>
    <property type="molecule type" value="Genomic_DNA"/>
</dbReference>
<feature type="transmembrane region" description="Helical" evidence="1">
    <location>
        <begin position="81"/>
        <end position="101"/>
    </location>
</feature>
<keyword evidence="1" id="KW-0472">Membrane</keyword>
<name>A0ABT8CCX5_9BACT</name>
<dbReference type="SUPFAM" id="SSF52047">
    <property type="entry name" value="RNI-like"/>
    <property type="match status" value="1"/>
</dbReference>
<protein>
    <submittedName>
        <fullName evidence="5">C-type cytochrome domain-containing protein</fullName>
    </submittedName>
</protein>
<keyword evidence="1" id="KW-1133">Transmembrane helix</keyword>
<evidence type="ECO:0000256" key="1">
    <source>
        <dbReference type="SAM" id="Phobius"/>
    </source>
</evidence>
<dbReference type="Pfam" id="PF07635">
    <property type="entry name" value="PSCyt1"/>
    <property type="match status" value="1"/>
</dbReference>
<feature type="transmembrane region" description="Helical" evidence="1">
    <location>
        <begin position="42"/>
        <end position="60"/>
    </location>
</feature>
<keyword evidence="6" id="KW-1185">Reference proteome</keyword>
<evidence type="ECO:0000259" key="2">
    <source>
        <dbReference type="Pfam" id="PF07635"/>
    </source>
</evidence>
<accession>A0ABT8CCX5</accession>
<dbReference type="Pfam" id="PF13290">
    <property type="entry name" value="CHB_HEX_C_1"/>
    <property type="match status" value="1"/>
</dbReference>
<dbReference type="InterPro" id="IPR011429">
    <property type="entry name" value="Cyt_c_Planctomycete-type"/>
</dbReference>
<reference evidence="6" key="1">
    <citation type="journal article" date="2019" name="Int. J. Syst. Evol. Microbiol.">
        <title>The Global Catalogue of Microorganisms (GCM) 10K type strain sequencing project: providing services to taxonomists for standard genome sequencing and annotation.</title>
        <authorList>
            <consortium name="The Broad Institute Genomics Platform"/>
            <consortium name="The Broad Institute Genome Sequencing Center for Infectious Disease"/>
            <person name="Wu L."/>
            <person name="Ma J."/>
        </authorList>
    </citation>
    <scope>NUCLEOTIDE SEQUENCE [LARGE SCALE GENOMIC DNA]</scope>
    <source>
        <strain evidence="6">CECT 7706</strain>
    </source>
</reference>